<evidence type="ECO:0000313" key="1">
    <source>
        <dbReference type="EMBL" id="MCY0096287.1"/>
    </source>
</evidence>
<gene>
    <name evidence="1" type="ORF">OEG82_20050</name>
</gene>
<sequence length="73" mass="8262">MAKKAHQCSVPTVTLQFTGDKARQLADHFWIDWLDGGLDQTWEGNVALQGITDAIEYDWDPDTRTIIIRADDS</sequence>
<protein>
    <submittedName>
        <fullName evidence="1">Uncharacterized protein</fullName>
    </submittedName>
</protein>
<dbReference type="RefSeq" id="WP_267614123.1">
    <property type="nucleotide sequence ID" value="NZ_JAOVZQ010000001.1"/>
</dbReference>
<organism evidence="1 2">
    <name type="scientific">Hoeflea ulvae</name>
    <dbReference type="NCBI Taxonomy" id="2983764"/>
    <lineage>
        <taxon>Bacteria</taxon>
        <taxon>Pseudomonadati</taxon>
        <taxon>Pseudomonadota</taxon>
        <taxon>Alphaproteobacteria</taxon>
        <taxon>Hyphomicrobiales</taxon>
        <taxon>Rhizobiaceae</taxon>
        <taxon>Hoeflea</taxon>
    </lineage>
</organism>
<evidence type="ECO:0000313" key="2">
    <source>
        <dbReference type="Proteomes" id="UP001081283"/>
    </source>
</evidence>
<name>A0ABT3YL12_9HYPH</name>
<dbReference type="EMBL" id="JAOVZQ010000001">
    <property type="protein sequence ID" value="MCY0096287.1"/>
    <property type="molecule type" value="Genomic_DNA"/>
</dbReference>
<accession>A0ABT3YL12</accession>
<proteinExistence type="predicted"/>
<comment type="caution">
    <text evidence="1">The sequence shown here is derived from an EMBL/GenBank/DDBJ whole genome shotgun (WGS) entry which is preliminary data.</text>
</comment>
<dbReference type="Proteomes" id="UP001081283">
    <property type="component" value="Unassembled WGS sequence"/>
</dbReference>
<keyword evidence="2" id="KW-1185">Reference proteome</keyword>
<reference evidence="1" key="1">
    <citation type="submission" date="2022-10" db="EMBL/GenBank/DDBJ databases">
        <title>Hoeflea sp. J2-29, isolated from marine algae.</title>
        <authorList>
            <person name="Kristyanto S."/>
            <person name="Kim J.M."/>
            <person name="Jeon C.O."/>
        </authorList>
    </citation>
    <scope>NUCLEOTIDE SEQUENCE</scope>
    <source>
        <strain evidence="1">J2-29</strain>
    </source>
</reference>